<evidence type="ECO:0000313" key="3">
    <source>
        <dbReference type="Proteomes" id="UP000054560"/>
    </source>
</evidence>
<name>A0A0L0FP44_9EUKA</name>
<accession>A0A0L0FP44</accession>
<reference evidence="2 3" key="1">
    <citation type="submission" date="2011-02" db="EMBL/GenBank/DDBJ databases">
        <title>The Genome Sequence of Sphaeroforma arctica JP610.</title>
        <authorList>
            <consortium name="The Broad Institute Genome Sequencing Platform"/>
            <person name="Russ C."/>
            <person name="Cuomo C."/>
            <person name="Young S.K."/>
            <person name="Zeng Q."/>
            <person name="Gargeya S."/>
            <person name="Alvarado L."/>
            <person name="Berlin A."/>
            <person name="Chapman S.B."/>
            <person name="Chen Z."/>
            <person name="Freedman E."/>
            <person name="Gellesch M."/>
            <person name="Goldberg J."/>
            <person name="Griggs A."/>
            <person name="Gujja S."/>
            <person name="Heilman E."/>
            <person name="Heiman D."/>
            <person name="Howarth C."/>
            <person name="Mehta T."/>
            <person name="Neiman D."/>
            <person name="Pearson M."/>
            <person name="Roberts A."/>
            <person name="Saif S."/>
            <person name="Shea T."/>
            <person name="Shenoy N."/>
            <person name="Sisk P."/>
            <person name="Stolte C."/>
            <person name="Sykes S."/>
            <person name="White J."/>
            <person name="Yandava C."/>
            <person name="Burger G."/>
            <person name="Gray M.W."/>
            <person name="Holland P.W.H."/>
            <person name="King N."/>
            <person name="Lang F.B.F."/>
            <person name="Roger A.J."/>
            <person name="Ruiz-Trillo I."/>
            <person name="Haas B."/>
            <person name="Nusbaum C."/>
            <person name="Birren B."/>
        </authorList>
    </citation>
    <scope>NUCLEOTIDE SEQUENCE [LARGE SCALE GENOMIC DNA]</scope>
    <source>
        <strain evidence="2 3">JP610</strain>
    </source>
</reference>
<feature type="region of interest" description="Disordered" evidence="1">
    <location>
        <begin position="1"/>
        <end position="42"/>
    </location>
</feature>
<keyword evidence="3" id="KW-1185">Reference proteome</keyword>
<dbReference type="EMBL" id="KQ242525">
    <property type="protein sequence ID" value="KNC78266.1"/>
    <property type="molecule type" value="Genomic_DNA"/>
</dbReference>
<feature type="region of interest" description="Disordered" evidence="1">
    <location>
        <begin position="74"/>
        <end position="106"/>
    </location>
</feature>
<gene>
    <name evidence="2" type="ORF">SARC_09294</name>
</gene>
<proteinExistence type="predicted"/>
<dbReference type="GeneID" id="25909798"/>
<feature type="compositionally biased region" description="Polar residues" evidence="1">
    <location>
        <begin position="75"/>
        <end position="106"/>
    </location>
</feature>
<dbReference type="RefSeq" id="XP_014152168.1">
    <property type="nucleotide sequence ID" value="XM_014296693.1"/>
</dbReference>
<evidence type="ECO:0000313" key="2">
    <source>
        <dbReference type="EMBL" id="KNC78266.1"/>
    </source>
</evidence>
<evidence type="ECO:0000256" key="1">
    <source>
        <dbReference type="SAM" id="MobiDB-lite"/>
    </source>
</evidence>
<sequence>MHRLPMTAEDSGYESLALTDKDDRDDSFDNSSTELFEDHLPQTPCIPLDDTVSAGSSLDAILVTGGYAPPATMARSRTLSGSTNWVRNSPQPTNAETLTVELSSHS</sequence>
<dbReference type="AlphaFoldDB" id="A0A0L0FP44"/>
<dbReference type="Proteomes" id="UP000054560">
    <property type="component" value="Unassembled WGS sequence"/>
</dbReference>
<organism evidence="2 3">
    <name type="scientific">Sphaeroforma arctica JP610</name>
    <dbReference type="NCBI Taxonomy" id="667725"/>
    <lineage>
        <taxon>Eukaryota</taxon>
        <taxon>Ichthyosporea</taxon>
        <taxon>Ichthyophonida</taxon>
        <taxon>Sphaeroforma</taxon>
    </lineage>
</organism>
<protein>
    <submittedName>
        <fullName evidence="2">Uncharacterized protein</fullName>
    </submittedName>
</protein>